<keyword evidence="6 11" id="KW-0547">Nucleotide-binding</keyword>
<dbReference type="Gene3D" id="3.40.50.300">
    <property type="entry name" value="P-loop containing nucleotide triphosphate hydrolases"/>
    <property type="match status" value="1"/>
</dbReference>
<keyword evidence="14" id="KW-1185">Reference proteome</keyword>
<dbReference type="NCBIfam" id="TIGR00041">
    <property type="entry name" value="DTMP_kinase"/>
    <property type="match status" value="1"/>
</dbReference>
<dbReference type="PANTHER" id="PTHR10344:SF4">
    <property type="entry name" value="UMP-CMP KINASE 2, MITOCHONDRIAL"/>
    <property type="match status" value="1"/>
</dbReference>
<comment type="function">
    <text evidence="10 11">Phosphorylation of dTMP to form dTDP in both de novo and salvage pathways of dTTP synthesis.</text>
</comment>
<dbReference type="Pfam" id="PF02223">
    <property type="entry name" value="Thymidylate_kin"/>
    <property type="match status" value="1"/>
</dbReference>
<dbReference type="GO" id="GO:0005524">
    <property type="term" value="F:ATP binding"/>
    <property type="evidence" value="ECO:0007669"/>
    <property type="project" value="UniProtKB-UniRule"/>
</dbReference>
<dbReference type="CDD" id="cd01672">
    <property type="entry name" value="TMPK"/>
    <property type="match status" value="1"/>
</dbReference>
<dbReference type="PANTHER" id="PTHR10344">
    <property type="entry name" value="THYMIDYLATE KINASE"/>
    <property type="match status" value="1"/>
</dbReference>
<dbReference type="EC" id="2.7.4.9" evidence="2 11"/>
<keyword evidence="5 11" id="KW-0545">Nucleotide biosynthesis</keyword>
<evidence type="ECO:0000256" key="5">
    <source>
        <dbReference type="ARBA" id="ARBA00022727"/>
    </source>
</evidence>
<dbReference type="FunFam" id="3.40.50.300:FF:000225">
    <property type="entry name" value="Thymidylate kinase"/>
    <property type="match status" value="1"/>
</dbReference>
<dbReference type="EMBL" id="BMPI01000035">
    <property type="protein sequence ID" value="GGM53655.1"/>
    <property type="molecule type" value="Genomic_DNA"/>
</dbReference>
<dbReference type="GO" id="GO:0006233">
    <property type="term" value="P:dTDP biosynthetic process"/>
    <property type="evidence" value="ECO:0007669"/>
    <property type="project" value="InterPro"/>
</dbReference>
<evidence type="ECO:0000256" key="11">
    <source>
        <dbReference type="HAMAP-Rule" id="MF_00165"/>
    </source>
</evidence>
<dbReference type="RefSeq" id="WP_373294724.1">
    <property type="nucleotide sequence ID" value="NZ_BMPI01000035.1"/>
</dbReference>
<dbReference type="Proteomes" id="UP000642070">
    <property type="component" value="Unassembled WGS sequence"/>
</dbReference>
<dbReference type="GO" id="GO:0006227">
    <property type="term" value="P:dUDP biosynthetic process"/>
    <property type="evidence" value="ECO:0007669"/>
    <property type="project" value="TreeGrafter"/>
</dbReference>
<feature type="binding site" evidence="11">
    <location>
        <begin position="10"/>
        <end position="17"/>
    </location>
    <ligand>
        <name>ATP</name>
        <dbReference type="ChEBI" id="CHEBI:30616"/>
    </ligand>
</feature>
<evidence type="ECO:0000256" key="2">
    <source>
        <dbReference type="ARBA" id="ARBA00012980"/>
    </source>
</evidence>
<dbReference type="InterPro" id="IPR027417">
    <property type="entry name" value="P-loop_NTPase"/>
</dbReference>
<name>A0A917U4V9_9ACTN</name>
<comment type="similarity">
    <text evidence="1 11">Belongs to the thymidylate kinase family.</text>
</comment>
<dbReference type="InterPro" id="IPR018094">
    <property type="entry name" value="Thymidylate_kinase"/>
</dbReference>
<reference evidence="13" key="2">
    <citation type="submission" date="2020-09" db="EMBL/GenBank/DDBJ databases">
        <authorList>
            <person name="Sun Q."/>
            <person name="Ohkuma M."/>
        </authorList>
    </citation>
    <scope>NUCLEOTIDE SEQUENCE</scope>
    <source>
        <strain evidence="13">JCM 19831</strain>
    </source>
</reference>
<evidence type="ECO:0000256" key="7">
    <source>
        <dbReference type="ARBA" id="ARBA00022777"/>
    </source>
</evidence>
<evidence type="ECO:0000313" key="13">
    <source>
        <dbReference type="EMBL" id="GGM53655.1"/>
    </source>
</evidence>
<sequence>MTGKLIVFEGGEGTGKTTQIRLLAAALDHDVLVTRQPGGTSLGQTLRGLLLDSPPGSISDRAEALLYAADRAQHVDEVIRPALTAGTTVISDRWVDSSLAYQAAGRGMDPAWVAELSRWATAGVQPDLTVLLDIDPAVGLARAARRGAADRLEAETLDFHHRVRWAYLRLAAANPSRYLVVDAALPVDAIAHLVHAYVFQITADRKAAA</sequence>
<dbReference type="GO" id="GO:0005829">
    <property type="term" value="C:cytosol"/>
    <property type="evidence" value="ECO:0007669"/>
    <property type="project" value="TreeGrafter"/>
</dbReference>
<proteinExistence type="inferred from homology"/>
<dbReference type="InterPro" id="IPR039430">
    <property type="entry name" value="Thymidylate_kin-like_dom"/>
</dbReference>
<evidence type="ECO:0000256" key="9">
    <source>
        <dbReference type="ARBA" id="ARBA00048743"/>
    </source>
</evidence>
<evidence type="ECO:0000256" key="10">
    <source>
        <dbReference type="ARBA" id="ARBA00057735"/>
    </source>
</evidence>
<dbReference type="AlphaFoldDB" id="A0A917U4V9"/>
<evidence type="ECO:0000259" key="12">
    <source>
        <dbReference type="Pfam" id="PF02223"/>
    </source>
</evidence>
<evidence type="ECO:0000256" key="1">
    <source>
        <dbReference type="ARBA" id="ARBA00009776"/>
    </source>
</evidence>
<comment type="caution">
    <text evidence="13">The sequence shown here is derived from an EMBL/GenBank/DDBJ whole genome shotgun (WGS) entry which is preliminary data.</text>
</comment>
<keyword evidence="7 11" id="KW-0418">Kinase</keyword>
<gene>
    <name evidence="11" type="primary">tmk</name>
    <name evidence="13" type="ORF">GCM10007977_064060</name>
</gene>
<evidence type="ECO:0000256" key="4">
    <source>
        <dbReference type="ARBA" id="ARBA00022679"/>
    </source>
</evidence>
<keyword evidence="4 11" id="KW-0808">Transferase</keyword>
<evidence type="ECO:0000256" key="8">
    <source>
        <dbReference type="ARBA" id="ARBA00022840"/>
    </source>
</evidence>
<dbReference type="SUPFAM" id="SSF52540">
    <property type="entry name" value="P-loop containing nucleoside triphosphate hydrolases"/>
    <property type="match status" value="1"/>
</dbReference>
<keyword evidence="8 11" id="KW-0067">ATP-binding</keyword>
<comment type="catalytic activity">
    <reaction evidence="9 11">
        <text>dTMP + ATP = dTDP + ADP</text>
        <dbReference type="Rhea" id="RHEA:13517"/>
        <dbReference type="ChEBI" id="CHEBI:30616"/>
        <dbReference type="ChEBI" id="CHEBI:58369"/>
        <dbReference type="ChEBI" id="CHEBI:63528"/>
        <dbReference type="ChEBI" id="CHEBI:456216"/>
        <dbReference type="EC" id="2.7.4.9"/>
    </reaction>
</comment>
<organism evidence="13 14">
    <name type="scientific">Dactylosporangium sucinum</name>
    <dbReference type="NCBI Taxonomy" id="1424081"/>
    <lineage>
        <taxon>Bacteria</taxon>
        <taxon>Bacillati</taxon>
        <taxon>Actinomycetota</taxon>
        <taxon>Actinomycetes</taxon>
        <taxon>Micromonosporales</taxon>
        <taxon>Micromonosporaceae</taxon>
        <taxon>Dactylosporangium</taxon>
    </lineage>
</organism>
<evidence type="ECO:0000256" key="3">
    <source>
        <dbReference type="ARBA" id="ARBA00017144"/>
    </source>
</evidence>
<dbReference type="GO" id="GO:0004798">
    <property type="term" value="F:dTMP kinase activity"/>
    <property type="evidence" value="ECO:0007669"/>
    <property type="project" value="UniProtKB-UniRule"/>
</dbReference>
<dbReference type="HAMAP" id="MF_00165">
    <property type="entry name" value="Thymidylate_kinase"/>
    <property type="match status" value="1"/>
</dbReference>
<dbReference type="GO" id="GO:0006235">
    <property type="term" value="P:dTTP biosynthetic process"/>
    <property type="evidence" value="ECO:0007669"/>
    <property type="project" value="UniProtKB-UniRule"/>
</dbReference>
<evidence type="ECO:0000313" key="14">
    <source>
        <dbReference type="Proteomes" id="UP000642070"/>
    </source>
</evidence>
<accession>A0A917U4V9</accession>
<protein>
    <recommendedName>
        <fullName evidence="3 11">Thymidylate kinase</fullName>
        <ecNumber evidence="2 11">2.7.4.9</ecNumber>
    </recommendedName>
    <alternativeName>
        <fullName evidence="11">dTMP kinase</fullName>
    </alternativeName>
</protein>
<feature type="domain" description="Thymidylate kinase-like" evidence="12">
    <location>
        <begin position="8"/>
        <end position="190"/>
    </location>
</feature>
<evidence type="ECO:0000256" key="6">
    <source>
        <dbReference type="ARBA" id="ARBA00022741"/>
    </source>
</evidence>
<reference evidence="13" key="1">
    <citation type="journal article" date="2014" name="Int. J. Syst. Evol. Microbiol.">
        <title>Complete genome sequence of Corynebacterium casei LMG S-19264T (=DSM 44701T), isolated from a smear-ripened cheese.</title>
        <authorList>
            <consortium name="US DOE Joint Genome Institute (JGI-PGF)"/>
            <person name="Walter F."/>
            <person name="Albersmeier A."/>
            <person name="Kalinowski J."/>
            <person name="Ruckert C."/>
        </authorList>
    </citation>
    <scope>NUCLEOTIDE SEQUENCE</scope>
    <source>
        <strain evidence="13">JCM 19831</strain>
    </source>
</reference>